<organism evidence="1 2">
    <name type="scientific">Sphingomonas yantingensis</name>
    <dbReference type="NCBI Taxonomy" id="1241761"/>
    <lineage>
        <taxon>Bacteria</taxon>
        <taxon>Pseudomonadati</taxon>
        <taxon>Pseudomonadota</taxon>
        <taxon>Alphaproteobacteria</taxon>
        <taxon>Sphingomonadales</taxon>
        <taxon>Sphingomonadaceae</taxon>
        <taxon>Sphingomonas</taxon>
    </lineage>
</organism>
<comment type="caution">
    <text evidence="1">The sequence shown here is derived from an EMBL/GenBank/DDBJ whole genome shotgun (WGS) entry which is preliminary data.</text>
</comment>
<dbReference type="AlphaFoldDB" id="A0A7W9EHY7"/>
<dbReference type="Proteomes" id="UP000557739">
    <property type="component" value="Unassembled WGS sequence"/>
</dbReference>
<dbReference type="RefSeq" id="WP_184027372.1">
    <property type="nucleotide sequence ID" value="NZ_JACIJJ010000002.1"/>
</dbReference>
<keyword evidence="2" id="KW-1185">Reference proteome</keyword>
<accession>A0A7W9EHY7</accession>
<protein>
    <submittedName>
        <fullName evidence="1">Uncharacterized protein</fullName>
    </submittedName>
</protein>
<name>A0A7W9EHY7_9SPHN</name>
<evidence type="ECO:0000313" key="1">
    <source>
        <dbReference type="EMBL" id="MBB5698564.1"/>
    </source>
</evidence>
<gene>
    <name evidence="1" type="ORF">FHR19_001909</name>
</gene>
<dbReference type="EMBL" id="JACIJJ010000002">
    <property type="protein sequence ID" value="MBB5698564.1"/>
    <property type="molecule type" value="Genomic_DNA"/>
</dbReference>
<proteinExistence type="predicted"/>
<evidence type="ECO:0000313" key="2">
    <source>
        <dbReference type="Proteomes" id="UP000557739"/>
    </source>
</evidence>
<reference evidence="1 2" key="1">
    <citation type="submission" date="2020-08" db="EMBL/GenBank/DDBJ databases">
        <title>Genomic Encyclopedia of Type Strains, Phase IV (KMG-IV): sequencing the most valuable type-strain genomes for metagenomic binning, comparative biology and taxonomic classification.</title>
        <authorList>
            <person name="Goeker M."/>
        </authorList>
    </citation>
    <scope>NUCLEOTIDE SEQUENCE [LARGE SCALE GENOMIC DNA]</scope>
    <source>
        <strain evidence="1 2">DSM 27244</strain>
    </source>
</reference>
<sequence>MEILVVERQVGNFIDLEVEAVAGQRCDDSCNLQVDPSGAQACYKNGYA</sequence>